<evidence type="ECO:0000256" key="3">
    <source>
        <dbReference type="ARBA" id="ARBA00023163"/>
    </source>
</evidence>
<dbReference type="InterPro" id="IPR018060">
    <property type="entry name" value="HTH_AraC"/>
</dbReference>
<dbReference type="InterPro" id="IPR009057">
    <property type="entry name" value="Homeodomain-like_sf"/>
</dbReference>
<dbReference type="PANTHER" id="PTHR46796:SF6">
    <property type="entry name" value="ARAC SUBFAMILY"/>
    <property type="match status" value="1"/>
</dbReference>
<dbReference type="Proteomes" id="UP000240243">
    <property type="component" value="Unassembled WGS sequence"/>
</dbReference>
<keyword evidence="2" id="KW-0238">DNA-binding</keyword>
<comment type="caution">
    <text evidence="5">The sequence shown here is derived from an EMBL/GenBank/DDBJ whole genome shotgun (WGS) entry which is preliminary data.</text>
</comment>
<feature type="domain" description="HTH araC/xylS-type" evidence="4">
    <location>
        <begin position="218"/>
        <end position="319"/>
    </location>
</feature>
<keyword evidence="6" id="KW-1185">Reference proteome</keyword>
<protein>
    <submittedName>
        <fullName evidence="5">AraC family transcriptional regulator</fullName>
    </submittedName>
</protein>
<proteinExistence type="predicted"/>
<dbReference type="PROSITE" id="PS01124">
    <property type="entry name" value="HTH_ARAC_FAMILY_2"/>
    <property type="match status" value="1"/>
</dbReference>
<keyword evidence="3" id="KW-0804">Transcription</keyword>
<evidence type="ECO:0000259" key="4">
    <source>
        <dbReference type="PROSITE" id="PS01124"/>
    </source>
</evidence>
<sequence length="321" mass="36014">MMPAGLPFESRPLLTTTAYDEYESILNRELNEKRTVTPTRVIKSRVRLTGFQMSRLKFFGADVGQEIRVRSTPLTSWHAIRPLRGAVECHFQGSQATVGELLLLAPGHEVDLTWHQSTQAVVFTLPPDILADYVKQYHNVDMPLIGPRGWHCGAECAGVGSMAQLHSLLSFEVNNNDGLLFSNTGAQQLRNLCCENLLQLMPILKEQPMAGPLPGVVKRALEYIHAHLEAPLDMAALLTACATSRRSLEQSFQRILQTSPARYHRLRRLEALRTLLQHHRPGDIQLADLAYRWGFSQPSHFTALYKQTFGELPSVTLGRSD</sequence>
<dbReference type="EMBL" id="PXYG01000005">
    <property type="protein sequence ID" value="PSJ44716.1"/>
    <property type="molecule type" value="Genomic_DNA"/>
</dbReference>
<reference evidence="5 6" key="1">
    <citation type="submission" date="2018-03" db="EMBL/GenBank/DDBJ databases">
        <title>The draft genome of Zobellella sp. 59N8.</title>
        <authorList>
            <person name="Liu L."/>
            <person name="Li L."/>
            <person name="Zhang X."/>
            <person name="Liang L."/>
            <person name="Wang T."/>
        </authorList>
    </citation>
    <scope>NUCLEOTIDE SEQUENCE [LARGE SCALE GENOMIC DNA]</scope>
    <source>
        <strain evidence="5 6">59N8</strain>
    </source>
</reference>
<evidence type="ECO:0000256" key="1">
    <source>
        <dbReference type="ARBA" id="ARBA00023015"/>
    </source>
</evidence>
<name>A0A2P7R3E8_9GAMM</name>
<dbReference type="AlphaFoldDB" id="A0A2P7R3E8"/>
<dbReference type="PANTHER" id="PTHR46796">
    <property type="entry name" value="HTH-TYPE TRANSCRIPTIONAL ACTIVATOR RHAS-RELATED"/>
    <property type="match status" value="1"/>
</dbReference>
<evidence type="ECO:0000256" key="2">
    <source>
        <dbReference type="ARBA" id="ARBA00023125"/>
    </source>
</evidence>
<dbReference type="SMART" id="SM00342">
    <property type="entry name" value="HTH_ARAC"/>
    <property type="match status" value="1"/>
</dbReference>
<dbReference type="InterPro" id="IPR018062">
    <property type="entry name" value="HTH_AraC-typ_CS"/>
</dbReference>
<dbReference type="GO" id="GO:0003700">
    <property type="term" value="F:DNA-binding transcription factor activity"/>
    <property type="evidence" value="ECO:0007669"/>
    <property type="project" value="InterPro"/>
</dbReference>
<dbReference type="GO" id="GO:0043565">
    <property type="term" value="F:sequence-specific DNA binding"/>
    <property type="evidence" value="ECO:0007669"/>
    <property type="project" value="InterPro"/>
</dbReference>
<keyword evidence="1" id="KW-0805">Transcription regulation</keyword>
<dbReference type="RefSeq" id="WP_106729967.1">
    <property type="nucleotide sequence ID" value="NZ_PXYG01000005.1"/>
</dbReference>
<evidence type="ECO:0000313" key="5">
    <source>
        <dbReference type="EMBL" id="PSJ44716.1"/>
    </source>
</evidence>
<accession>A0A2P7R3E8</accession>
<gene>
    <name evidence="5" type="ORF">C7H85_12095</name>
</gene>
<dbReference type="PROSITE" id="PS00041">
    <property type="entry name" value="HTH_ARAC_FAMILY_1"/>
    <property type="match status" value="1"/>
</dbReference>
<dbReference type="Pfam" id="PF12833">
    <property type="entry name" value="HTH_18"/>
    <property type="match status" value="1"/>
</dbReference>
<dbReference type="InterPro" id="IPR050204">
    <property type="entry name" value="AraC_XylS_family_regulators"/>
</dbReference>
<dbReference type="OrthoDB" id="282744at2"/>
<dbReference type="SUPFAM" id="SSF46689">
    <property type="entry name" value="Homeodomain-like"/>
    <property type="match status" value="2"/>
</dbReference>
<evidence type="ECO:0000313" key="6">
    <source>
        <dbReference type="Proteomes" id="UP000240243"/>
    </source>
</evidence>
<organism evidence="5 6">
    <name type="scientific">Zobellella endophytica</name>
    <dbReference type="NCBI Taxonomy" id="2116700"/>
    <lineage>
        <taxon>Bacteria</taxon>
        <taxon>Pseudomonadati</taxon>
        <taxon>Pseudomonadota</taxon>
        <taxon>Gammaproteobacteria</taxon>
        <taxon>Aeromonadales</taxon>
        <taxon>Aeromonadaceae</taxon>
        <taxon>Zobellella</taxon>
    </lineage>
</organism>
<dbReference type="Gene3D" id="1.10.10.60">
    <property type="entry name" value="Homeodomain-like"/>
    <property type="match status" value="1"/>
</dbReference>